<accession>A0A8S5SVM3</accession>
<dbReference type="Gene3D" id="3.40.140.10">
    <property type="entry name" value="Cytidine Deaminase, domain 2"/>
    <property type="match status" value="1"/>
</dbReference>
<evidence type="ECO:0000259" key="1">
    <source>
        <dbReference type="Pfam" id="PF00383"/>
    </source>
</evidence>
<feature type="domain" description="CMP/dCMP-type deaminase" evidence="1">
    <location>
        <begin position="7"/>
        <end position="136"/>
    </location>
</feature>
<organism evidence="2">
    <name type="scientific">Siphoviridae sp. ctZHD14</name>
    <dbReference type="NCBI Taxonomy" id="2827891"/>
    <lineage>
        <taxon>Viruses</taxon>
        <taxon>Duplodnaviria</taxon>
        <taxon>Heunggongvirae</taxon>
        <taxon>Uroviricota</taxon>
        <taxon>Caudoviricetes</taxon>
    </lineage>
</organism>
<dbReference type="GO" id="GO:0003824">
    <property type="term" value="F:catalytic activity"/>
    <property type="evidence" value="ECO:0007669"/>
    <property type="project" value="InterPro"/>
</dbReference>
<protein>
    <submittedName>
        <fullName evidence="2">Deoxycytidylate deaminase</fullName>
    </submittedName>
</protein>
<dbReference type="Pfam" id="PF00383">
    <property type="entry name" value="dCMP_cyt_deam_1"/>
    <property type="match status" value="1"/>
</dbReference>
<proteinExistence type="predicted"/>
<evidence type="ECO:0000313" key="2">
    <source>
        <dbReference type="EMBL" id="DAF55132.1"/>
    </source>
</evidence>
<dbReference type="InterPro" id="IPR016193">
    <property type="entry name" value="Cytidine_deaminase-like"/>
</dbReference>
<dbReference type="EMBL" id="BK032687">
    <property type="protein sequence ID" value="DAF55132.1"/>
    <property type="molecule type" value="Genomic_DNA"/>
</dbReference>
<dbReference type="InterPro" id="IPR002125">
    <property type="entry name" value="CMP_dCMP_dom"/>
</dbReference>
<dbReference type="SUPFAM" id="SSF53927">
    <property type="entry name" value="Cytidine deaminase-like"/>
    <property type="match status" value="1"/>
</dbReference>
<name>A0A8S5SVM3_9CAUD</name>
<reference evidence="2" key="1">
    <citation type="journal article" date="2021" name="Proc. Natl. Acad. Sci. U.S.A.">
        <title>A Catalog of Tens of Thousands of Viruses from Human Metagenomes Reveals Hidden Associations with Chronic Diseases.</title>
        <authorList>
            <person name="Tisza M.J."/>
            <person name="Buck C.B."/>
        </authorList>
    </citation>
    <scope>NUCLEOTIDE SEQUENCE</scope>
    <source>
        <strain evidence="2">CtZHD14</strain>
    </source>
</reference>
<sequence>MGSHLTKKDYKFFDMARKVAEQSDFENFHLGAVLVYQGRVISTGCNSNKTHPLQKKYNKYRHFKKSSRPIKNSLHSEISCLVNIPKCVENNIDFTRCKIYIYRVPKNKKMICGESKPCPACEKMLRDKGIRKVYYTSNNAFCYMELW</sequence>